<comment type="caution">
    <text evidence="2">The sequence shown here is derived from an EMBL/GenBank/DDBJ whole genome shotgun (WGS) entry which is preliminary data.</text>
</comment>
<gene>
    <name evidence="2" type="ORF">HRV97_01245</name>
</gene>
<proteinExistence type="predicted"/>
<sequence>MAKKKKRIPKTIGGVKLPKELRRAGEAIIDQAITTANSPQGKAMIATGLSMAAAAAMKAAEAKAAGPKETGARATEKPAPANDAKADAPRQPGASGIDGDAIGQAVEQVLGRLFGRRA</sequence>
<reference evidence="2 3" key="1">
    <citation type="submission" date="2020-06" db="EMBL/GenBank/DDBJ databases">
        <title>Sphingomonas hominis sp. nov., a member of the Sphingomonas, isolated from the hair of a 22-year-old girl.</title>
        <authorList>
            <person name="Zhang D.-F."/>
            <person name="Cui X.-W."/>
        </authorList>
    </citation>
    <scope>NUCLEOTIDE SEQUENCE [LARGE SCALE GENOMIC DNA]</scope>
    <source>
        <strain evidence="2 3">HHU CXW</strain>
    </source>
</reference>
<dbReference type="Proteomes" id="UP000621447">
    <property type="component" value="Unassembled WGS sequence"/>
</dbReference>
<accession>A0ABX2JE10</accession>
<dbReference type="RefSeq" id="WP_174191886.1">
    <property type="nucleotide sequence ID" value="NZ_JABULH010000001.1"/>
</dbReference>
<name>A0ABX2JE10_9SPHN</name>
<keyword evidence="3" id="KW-1185">Reference proteome</keyword>
<feature type="region of interest" description="Disordered" evidence="1">
    <location>
        <begin position="60"/>
        <end position="101"/>
    </location>
</feature>
<organism evidence="2 3">
    <name type="scientific">Sphingomonas hominis</name>
    <dbReference type="NCBI Taxonomy" id="2741495"/>
    <lineage>
        <taxon>Bacteria</taxon>
        <taxon>Pseudomonadati</taxon>
        <taxon>Pseudomonadota</taxon>
        <taxon>Alphaproteobacteria</taxon>
        <taxon>Sphingomonadales</taxon>
        <taxon>Sphingomonadaceae</taxon>
        <taxon>Sphingomonas</taxon>
    </lineage>
</organism>
<protein>
    <submittedName>
        <fullName evidence="2">Uncharacterized protein</fullName>
    </submittedName>
</protein>
<dbReference type="EMBL" id="JABULH010000001">
    <property type="protein sequence ID" value="NTS63784.1"/>
    <property type="molecule type" value="Genomic_DNA"/>
</dbReference>
<evidence type="ECO:0000313" key="3">
    <source>
        <dbReference type="Proteomes" id="UP000621447"/>
    </source>
</evidence>
<evidence type="ECO:0000313" key="2">
    <source>
        <dbReference type="EMBL" id="NTS63784.1"/>
    </source>
</evidence>
<evidence type="ECO:0000256" key="1">
    <source>
        <dbReference type="SAM" id="MobiDB-lite"/>
    </source>
</evidence>
<feature type="compositionally biased region" description="Low complexity" evidence="1">
    <location>
        <begin position="60"/>
        <end position="69"/>
    </location>
</feature>